<organism evidence="4 5">
    <name type="scientific">Phyllobacterium bourgognense</name>
    <dbReference type="NCBI Taxonomy" id="314236"/>
    <lineage>
        <taxon>Bacteria</taxon>
        <taxon>Pseudomonadati</taxon>
        <taxon>Pseudomonadota</taxon>
        <taxon>Alphaproteobacteria</taxon>
        <taxon>Hyphomicrobiales</taxon>
        <taxon>Phyllobacteriaceae</taxon>
        <taxon>Phyllobacterium</taxon>
    </lineage>
</organism>
<evidence type="ECO:0000256" key="3">
    <source>
        <dbReference type="SAM" id="MobiDB-lite"/>
    </source>
</evidence>
<comment type="subcellular location">
    <subcellularLocation>
        <location evidence="1">Secreted</location>
    </subcellularLocation>
</comment>
<gene>
    <name evidence="4" type="ORF">C7476_10679</name>
</gene>
<protein>
    <submittedName>
        <fullName evidence="4">Hemolysin type calcium-binding protein</fullName>
    </submittedName>
</protein>
<dbReference type="InterPro" id="IPR011049">
    <property type="entry name" value="Serralysin-like_metalloprot_C"/>
</dbReference>
<dbReference type="SUPFAM" id="SSF51120">
    <property type="entry name" value="beta-Roll"/>
    <property type="match status" value="4"/>
</dbReference>
<dbReference type="PANTHER" id="PTHR38340:SF1">
    <property type="entry name" value="S-LAYER PROTEIN"/>
    <property type="match status" value="1"/>
</dbReference>
<dbReference type="InterPro" id="IPR018511">
    <property type="entry name" value="Hemolysin-typ_Ca-bd_CS"/>
</dbReference>
<feature type="region of interest" description="Disordered" evidence="3">
    <location>
        <begin position="284"/>
        <end position="390"/>
    </location>
</feature>
<comment type="caution">
    <text evidence="4">The sequence shown here is derived from an EMBL/GenBank/DDBJ whole genome shotgun (WGS) entry which is preliminary data.</text>
</comment>
<dbReference type="PANTHER" id="PTHR38340">
    <property type="entry name" value="S-LAYER PROTEIN"/>
    <property type="match status" value="1"/>
</dbReference>
<proteinExistence type="predicted"/>
<dbReference type="AlphaFoldDB" id="A0A368YVQ6"/>
<feature type="compositionally biased region" description="Basic and acidic residues" evidence="3">
    <location>
        <begin position="288"/>
        <end position="298"/>
    </location>
</feature>
<feature type="compositionally biased region" description="Polar residues" evidence="3">
    <location>
        <begin position="94"/>
        <end position="109"/>
    </location>
</feature>
<feature type="compositionally biased region" description="Gly residues" evidence="3">
    <location>
        <begin position="305"/>
        <end position="320"/>
    </location>
</feature>
<feature type="compositionally biased region" description="Basic and acidic residues" evidence="3">
    <location>
        <begin position="355"/>
        <end position="368"/>
    </location>
</feature>
<evidence type="ECO:0000256" key="1">
    <source>
        <dbReference type="ARBA" id="ARBA00004613"/>
    </source>
</evidence>
<evidence type="ECO:0000313" key="5">
    <source>
        <dbReference type="Proteomes" id="UP000253324"/>
    </source>
</evidence>
<evidence type="ECO:0000313" key="4">
    <source>
        <dbReference type="EMBL" id="RCW83047.1"/>
    </source>
</evidence>
<dbReference type="PROSITE" id="PS00330">
    <property type="entry name" value="HEMOLYSIN_CALCIUM"/>
    <property type="match status" value="5"/>
</dbReference>
<sequence>MAINLPNGLLKLLGIDPSTIVIPLGPGGDTFNGTNANEHILGNGGGDTINAGGGSDIVEGGMGGDTLNGQDGNDYIEGGIGGDTMNGGAGSDTLGYSQSGSSVKVTLNDSGGGTTSGSGSGPGNHAQGDTIAGFENVVGSGFADTITGNNLVNVLAGLAGNDKLYGMGGNDVLIGGAGADVLDGGSGTDTADYSTSAAPVHLLLGGGVSSGGDAAGDTFKSIEKFVGTAGADVFDGSASLTGFSVDGGGGADTMIGGHGNDHLSIGGAAAAVAGFSALATAGGTIEGGRGDDSEHGSGGDDDMSGGDGNDGMHGGEGNDGMRGDAGNDGMRGDGGHDTMDGGDGDDVIEGGAGNDDIRCGPGDDKSFGGDDDDNLRGSAGLNEYDGGSGNDNFVASDTEGFGASGSLINGGEGALFNVAEVEEFDHMDMYERSDKVDIELTDQTASLAGTTASTSQMRYAYDGEERLYNVSGIERYSLTAFDDSMIDNSEDHILFGGDGNDFLDGRGGDDQLFGGFGNDTLVGGDGNDNLVAGFGAGGNETLYGGFGADRFAFASVEELSSAFTFIQDFLLGEGDRIDLFLIDANTTNTEVNDAFEWVNFLNGAGQLSYTPGGDDFDYNIIEGDVDGGGADFAFYVNKFAGEPTEQFFFL</sequence>
<evidence type="ECO:0000256" key="2">
    <source>
        <dbReference type="ARBA" id="ARBA00022525"/>
    </source>
</evidence>
<dbReference type="EMBL" id="QPJM01000006">
    <property type="protein sequence ID" value="RCW83047.1"/>
    <property type="molecule type" value="Genomic_DNA"/>
</dbReference>
<feature type="region of interest" description="Disordered" evidence="3">
    <location>
        <begin position="87"/>
        <end position="128"/>
    </location>
</feature>
<name>A0A368YVQ6_9HYPH</name>
<dbReference type="OrthoDB" id="223957at2"/>
<reference evidence="4 5" key="1">
    <citation type="submission" date="2018-07" db="EMBL/GenBank/DDBJ databases">
        <title>Genomic Encyclopedia of Type Strains, Phase III (KMG-III): the genomes of soil and plant-associated and newly described type strains.</title>
        <authorList>
            <person name="Whitman W."/>
        </authorList>
    </citation>
    <scope>NUCLEOTIDE SEQUENCE [LARGE SCALE GENOMIC DNA]</scope>
    <source>
        <strain evidence="4 5">31-25a</strain>
    </source>
</reference>
<dbReference type="GO" id="GO:0005509">
    <property type="term" value="F:calcium ion binding"/>
    <property type="evidence" value="ECO:0007669"/>
    <property type="project" value="InterPro"/>
</dbReference>
<keyword evidence="5" id="KW-1185">Reference proteome</keyword>
<dbReference type="InterPro" id="IPR050557">
    <property type="entry name" value="RTX_toxin/Mannuronan_C5-epim"/>
</dbReference>
<feature type="compositionally biased region" description="Basic and acidic residues" evidence="3">
    <location>
        <begin position="330"/>
        <end position="339"/>
    </location>
</feature>
<accession>A0A368YVQ6</accession>
<dbReference type="InterPro" id="IPR001343">
    <property type="entry name" value="Hemolysn_Ca-bd"/>
</dbReference>
<keyword evidence="2" id="KW-0964">Secreted</keyword>
<dbReference type="Proteomes" id="UP000253324">
    <property type="component" value="Unassembled WGS sequence"/>
</dbReference>
<dbReference type="Pfam" id="PF00353">
    <property type="entry name" value="HemolysinCabind"/>
    <property type="match status" value="8"/>
</dbReference>
<feature type="compositionally biased region" description="Gly residues" evidence="3">
    <location>
        <begin position="110"/>
        <end position="122"/>
    </location>
</feature>
<dbReference type="PRINTS" id="PR00313">
    <property type="entry name" value="CABNDNGRPT"/>
</dbReference>
<dbReference type="Gene3D" id="2.150.10.10">
    <property type="entry name" value="Serralysin-like metalloprotease, C-terminal"/>
    <property type="match status" value="6"/>
</dbReference>
<dbReference type="RefSeq" id="WP_114430270.1">
    <property type="nucleotide sequence ID" value="NZ_QPJM01000006.1"/>
</dbReference>
<dbReference type="GO" id="GO:0005576">
    <property type="term" value="C:extracellular region"/>
    <property type="evidence" value="ECO:0007669"/>
    <property type="project" value="UniProtKB-SubCell"/>
</dbReference>